<evidence type="ECO:0000256" key="2">
    <source>
        <dbReference type="SAM" id="Phobius"/>
    </source>
</evidence>
<keyword evidence="2" id="KW-1133">Transmembrane helix</keyword>
<feature type="transmembrane region" description="Helical" evidence="2">
    <location>
        <begin position="23"/>
        <end position="44"/>
    </location>
</feature>
<feature type="compositionally biased region" description="Basic and acidic residues" evidence="1">
    <location>
        <begin position="726"/>
        <end position="759"/>
    </location>
</feature>
<gene>
    <name evidence="3" type="ORF">K5I29_11025</name>
</gene>
<accession>A0ABY6M0S2</accession>
<dbReference type="PANTHER" id="PTHR45615:SF40">
    <property type="entry name" value="MYOSIN HEAVY CHAIN, NON-MUSCLE"/>
    <property type="match status" value="1"/>
</dbReference>
<keyword evidence="2" id="KW-0472">Membrane</keyword>
<feature type="compositionally biased region" description="Basic and acidic residues" evidence="1">
    <location>
        <begin position="699"/>
        <end position="708"/>
    </location>
</feature>
<sequence length="780" mass="89653">MDAIQIIYLKLNAFYKKFYINKLLKGCMLFVAIGLLYFIFTSLLENFLWLHTTTRAILFFVFLGIEILLFVNFIGIPLFQLNKIAKGISYQEAAEMLQKHFPDEVGDKLKNVLQLNALQANNNSDLLAASIQQKTDDLKSVPFTQAINFKSNLKFVPFLALPFLVLFLFFIGGKIDGLFSGFHRVAQYDQVFEKPAPFVFVIENANLAVKENEDFTLNFKTTGNIIPDAVTVNFNNQSYYAEKIKPGYFKFTFNRVGQNLPFYLEANSFTSKSFTLQILPVPAILDLQLQITTPKHVGQNFVKTSNSGNVLVPEGSVISWEISANHTDQLVFISDSVSQNFNKKQNQFTFSKKVLQALPYQLVAKNNAFHYDQQVSYQIEVIKDQFPQLSVQQIPDSIAGDKIIFHGKASDDYGISALRVVYYDVNHPQKIKLHNLPVSNKTATSFVYAFPDGLQLQPEISYSYYFEVLDNDAVNHFKATQSNRFVHNELNAIQKLDHNLTQQMDNINALQKSLSDSKNADKKATEVNQLLKQTTDLDYKGIKKLQDFFDTELQNQKAIDAAAQKFAEKLAEKNDETDNEKAKELEKRLENLRKEQELNKKLYEQLQKYTDKLTNEDLLQLMEQAKQNSKQQKRSLEQLVEQTKRFYVEQKAEQLGKKIADLASRQEKLQTEKQTDTDKQEQLNKAFDAVKKELQDLDTENKALKKPMDVPNLNSDAEDTAQQMDRALEKLQKQQDKEAKENQQKAAEKMKEMAKKLEDAMQQSEMDQLQEEMLKCCARF</sequence>
<organism evidence="3 4">
    <name type="scientific">Flavobacterium agricola</name>
    <dbReference type="NCBI Taxonomy" id="2870839"/>
    <lineage>
        <taxon>Bacteria</taxon>
        <taxon>Pseudomonadati</taxon>
        <taxon>Bacteroidota</taxon>
        <taxon>Flavobacteriia</taxon>
        <taxon>Flavobacteriales</taxon>
        <taxon>Flavobacteriaceae</taxon>
        <taxon>Flavobacterium</taxon>
    </lineage>
</organism>
<reference evidence="3" key="1">
    <citation type="submission" date="2021-08" db="EMBL/GenBank/DDBJ databases">
        <title>Flavobacterium sp. strain CC-SYL302.</title>
        <authorList>
            <person name="Lin S.-Y."/>
            <person name="Lee T.-H."/>
            <person name="Young C.-C."/>
        </authorList>
    </citation>
    <scope>NUCLEOTIDE SEQUENCE</scope>
    <source>
        <strain evidence="3">CC-SYL302</strain>
    </source>
</reference>
<dbReference type="Proteomes" id="UP001163328">
    <property type="component" value="Chromosome"/>
</dbReference>
<evidence type="ECO:0000313" key="3">
    <source>
        <dbReference type="EMBL" id="UYW01015.1"/>
    </source>
</evidence>
<feature type="transmembrane region" description="Helical" evidence="2">
    <location>
        <begin position="56"/>
        <end position="79"/>
    </location>
</feature>
<feature type="region of interest" description="Disordered" evidence="1">
    <location>
        <begin position="699"/>
        <end position="766"/>
    </location>
</feature>
<dbReference type="EMBL" id="CP081495">
    <property type="protein sequence ID" value="UYW01015.1"/>
    <property type="molecule type" value="Genomic_DNA"/>
</dbReference>
<evidence type="ECO:0000256" key="1">
    <source>
        <dbReference type="SAM" id="MobiDB-lite"/>
    </source>
</evidence>
<dbReference type="PANTHER" id="PTHR45615">
    <property type="entry name" value="MYOSIN HEAVY CHAIN, NON-MUSCLE"/>
    <property type="match status" value="1"/>
</dbReference>
<feature type="transmembrane region" description="Helical" evidence="2">
    <location>
        <begin position="155"/>
        <end position="173"/>
    </location>
</feature>
<proteinExistence type="predicted"/>
<protein>
    <submittedName>
        <fullName evidence="3">Uncharacterized protein</fullName>
    </submittedName>
</protein>
<dbReference type="RefSeq" id="WP_264433343.1">
    <property type="nucleotide sequence ID" value="NZ_CP081495.1"/>
</dbReference>
<name>A0ABY6M0S2_9FLAO</name>
<feature type="compositionally biased region" description="Polar residues" evidence="1">
    <location>
        <begin position="712"/>
        <end position="723"/>
    </location>
</feature>
<keyword evidence="4" id="KW-1185">Reference proteome</keyword>
<keyword evidence="2" id="KW-0812">Transmembrane</keyword>
<evidence type="ECO:0000313" key="4">
    <source>
        <dbReference type="Proteomes" id="UP001163328"/>
    </source>
</evidence>